<evidence type="ECO:0000313" key="4">
    <source>
        <dbReference type="Proteomes" id="UP000030988"/>
    </source>
</evidence>
<dbReference type="Pfam" id="PF03413">
    <property type="entry name" value="PepSY"/>
    <property type="match status" value="1"/>
</dbReference>
<comment type="caution">
    <text evidence="3">The sequence shown here is derived from an EMBL/GenBank/DDBJ whole genome shotgun (WGS) entry which is preliminary data.</text>
</comment>
<keyword evidence="4" id="KW-1185">Reference proteome</keyword>
<dbReference type="Gene3D" id="3.10.450.40">
    <property type="match status" value="1"/>
</dbReference>
<dbReference type="STRING" id="1572751.PK98_09555"/>
<gene>
    <name evidence="3" type="ORF">PK98_09555</name>
</gene>
<evidence type="ECO:0000256" key="1">
    <source>
        <dbReference type="SAM" id="SignalP"/>
    </source>
</evidence>
<organism evidence="3 4">
    <name type="scientific">Croceibacterium mercuriale</name>
    <dbReference type="NCBI Taxonomy" id="1572751"/>
    <lineage>
        <taxon>Bacteria</taxon>
        <taxon>Pseudomonadati</taxon>
        <taxon>Pseudomonadota</taxon>
        <taxon>Alphaproteobacteria</taxon>
        <taxon>Sphingomonadales</taxon>
        <taxon>Erythrobacteraceae</taxon>
        <taxon>Croceibacterium</taxon>
    </lineage>
</organism>
<keyword evidence="1" id="KW-0732">Signal</keyword>
<protein>
    <recommendedName>
        <fullName evidence="2">PepSY domain-containing protein</fullName>
    </recommendedName>
</protein>
<dbReference type="OrthoDB" id="8478748at2"/>
<feature type="signal peptide" evidence="1">
    <location>
        <begin position="1"/>
        <end position="23"/>
    </location>
</feature>
<accession>A0A0B2C3I8</accession>
<dbReference type="RefSeq" id="WP_039096000.1">
    <property type="nucleotide sequence ID" value="NZ_JTDN01000001.1"/>
</dbReference>
<reference evidence="3 4" key="1">
    <citation type="submission" date="2014-11" db="EMBL/GenBank/DDBJ databases">
        <title>Draft genome sequence of Kirrobacter mercurialis.</title>
        <authorList>
            <person name="Coil D.A."/>
            <person name="Eisen J.A."/>
        </authorList>
    </citation>
    <scope>NUCLEOTIDE SEQUENCE [LARGE SCALE GENOMIC DNA]</scope>
    <source>
        <strain evidence="3 4">Coronado</strain>
    </source>
</reference>
<dbReference type="EMBL" id="JTDN01000001">
    <property type="protein sequence ID" value="KHL26596.1"/>
    <property type="molecule type" value="Genomic_DNA"/>
</dbReference>
<evidence type="ECO:0000313" key="3">
    <source>
        <dbReference type="EMBL" id="KHL26596.1"/>
    </source>
</evidence>
<name>A0A0B2C3I8_9SPHN</name>
<evidence type="ECO:0000259" key="2">
    <source>
        <dbReference type="Pfam" id="PF03413"/>
    </source>
</evidence>
<feature type="chain" id="PRO_5002071694" description="PepSY domain-containing protein" evidence="1">
    <location>
        <begin position="24"/>
        <end position="102"/>
    </location>
</feature>
<sequence>MRLIRFLLPLLLATPFVAAPANAGDPDEAARIRAAVARGQVLPLPRILALARTRVPGDMLKVELEEEDGRIAYEIKILTPAGRIREVTLDARTGRVLEVEDD</sequence>
<dbReference type="Proteomes" id="UP000030988">
    <property type="component" value="Unassembled WGS sequence"/>
</dbReference>
<dbReference type="AlphaFoldDB" id="A0A0B2C3I8"/>
<feature type="domain" description="PepSY" evidence="2">
    <location>
        <begin position="47"/>
        <end position="100"/>
    </location>
</feature>
<proteinExistence type="predicted"/>
<dbReference type="InterPro" id="IPR025711">
    <property type="entry name" value="PepSY"/>
</dbReference>